<dbReference type="Gene3D" id="1.10.510.10">
    <property type="entry name" value="Transferase(Phosphotransferase) domain 1"/>
    <property type="match status" value="1"/>
</dbReference>
<dbReference type="PROSITE" id="PS50011">
    <property type="entry name" value="PROTEIN_KINASE_DOM"/>
    <property type="match status" value="1"/>
</dbReference>
<dbReference type="EMBL" id="JBBXMP010000020">
    <property type="protein sequence ID" value="KAL0068185.1"/>
    <property type="molecule type" value="Genomic_DNA"/>
</dbReference>
<feature type="domain" description="Protein kinase" evidence="2">
    <location>
        <begin position="29"/>
        <end position="278"/>
    </location>
</feature>
<evidence type="ECO:0000259" key="2">
    <source>
        <dbReference type="PROSITE" id="PS50011"/>
    </source>
</evidence>
<dbReference type="InterPro" id="IPR000225">
    <property type="entry name" value="Armadillo"/>
</dbReference>
<feature type="compositionally biased region" description="Low complexity" evidence="1">
    <location>
        <begin position="556"/>
        <end position="567"/>
    </location>
</feature>
<dbReference type="SMART" id="SM00185">
    <property type="entry name" value="ARM"/>
    <property type="match status" value="4"/>
</dbReference>
<dbReference type="Gene3D" id="1.25.10.10">
    <property type="entry name" value="Leucine-rich Repeat Variant"/>
    <property type="match status" value="2"/>
</dbReference>
<accession>A0ABR3A3R2</accession>
<dbReference type="SUPFAM" id="SSF56112">
    <property type="entry name" value="Protein kinase-like (PK-like)"/>
    <property type="match status" value="1"/>
</dbReference>
<feature type="compositionally biased region" description="Low complexity" evidence="1">
    <location>
        <begin position="469"/>
        <end position="478"/>
    </location>
</feature>
<evidence type="ECO:0000313" key="3">
    <source>
        <dbReference type="EMBL" id="KAL0068185.1"/>
    </source>
</evidence>
<feature type="compositionally biased region" description="Low complexity" evidence="1">
    <location>
        <begin position="434"/>
        <end position="443"/>
    </location>
</feature>
<dbReference type="SUPFAM" id="SSF48371">
    <property type="entry name" value="ARM repeat"/>
    <property type="match status" value="1"/>
</dbReference>
<dbReference type="PANTHER" id="PTHR44329:SF289">
    <property type="entry name" value="SERINE_THREONINE-PROTEIN KINASE VIK"/>
    <property type="match status" value="1"/>
</dbReference>
<feature type="region of interest" description="Disordered" evidence="1">
    <location>
        <begin position="550"/>
        <end position="569"/>
    </location>
</feature>
<dbReference type="InterPro" id="IPR011989">
    <property type="entry name" value="ARM-like"/>
</dbReference>
<keyword evidence="4" id="KW-1185">Reference proteome</keyword>
<dbReference type="InterPro" id="IPR016024">
    <property type="entry name" value="ARM-type_fold"/>
</dbReference>
<reference evidence="3 4" key="1">
    <citation type="submission" date="2024-05" db="EMBL/GenBank/DDBJ databases">
        <title>A draft genome resource for the thread blight pathogen Marasmius tenuissimus strain MS-2.</title>
        <authorList>
            <person name="Yulfo-Soto G.E."/>
            <person name="Baruah I.K."/>
            <person name="Amoako-Attah I."/>
            <person name="Bukari Y."/>
            <person name="Meinhardt L.W."/>
            <person name="Bailey B.A."/>
            <person name="Cohen S.P."/>
        </authorList>
    </citation>
    <scope>NUCLEOTIDE SEQUENCE [LARGE SCALE GENOMIC DNA]</scope>
    <source>
        <strain evidence="3 4">MS-2</strain>
    </source>
</reference>
<dbReference type="InterPro" id="IPR011009">
    <property type="entry name" value="Kinase-like_dom_sf"/>
</dbReference>
<dbReference type="InterPro" id="IPR051681">
    <property type="entry name" value="Ser/Thr_Kinases-Pseudokinases"/>
</dbReference>
<dbReference type="Proteomes" id="UP001437256">
    <property type="component" value="Unassembled WGS sequence"/>
</dbReference>
<name>A0ABR3A3R2_9AGAR</name>
<feature type="region of interest" description="Disordered" evidence="1">
    <location>
        <begin position="383"/>
        <end position="479"/>
    </location>
</feature>
<evidence type="ECO:0000313" key="4">
    <source>
        <dbReference type="Proteomes" id="UP001437256"/>
    </source>
</evidence>
<feature type="compositionally biased region" description="Low complexity" evidence="1">
    <location>
        <begin position="386"/>
        <end position="400"/>
    </location>
</feature>
<protein>
    <recommendedName>
        <fullName evidence="2">Protein kinase domain-containing protein</fullName>
    </recommendedName>
</protein>
<proteinExistence type="predicted"/>
<gene>
    <name evidence="3" type="ORF">AAF712_004845</name>
</gene>
<dbReference type="InterPro" id="IPR000719">
    <property type="entry name" value="Prot_kinase_dom"/>
</dbReference>
<evidence type="ECO:0000256" key="1">
    <source>
        <dbReference type="SAM" id="MobiDB-lite"/>
    </source>
</evidence>
<comment type="caution">
    <text evidence="3">The sequence shown here is derived from an EMBL/GenBank/DDBJ whole genome shotgun (WGS) entry which is preliminary data.</text>
</comment>
<dbReference type="InterPro" id="IPR001245">
    <property type="entry name" value="Ser-Thr/Tyr_kinase_cat_dom"/>
</dbReference>
<sequence length="972" mass="106400">MTSKYHGHGTSVRSRLPRTMHMEDILLDSRPGSSLHDAPRGTTYMTKGTWDGRRVLIKRLLPECRPDLLQQCSTAWSDLKHPNVLTVYGISSGSDDHSFLVIPYHENGNIAQWTAERDSLDRSRLILDVALGMQYLHTNGIVHGSLIPSNILITSSGRACVSDYDMLKLQASRNPDTHRYYSPEAWKGVTSKSSDVFAFAMCAYELFSSALPWGVLSEKRIYRLVVLEGARPDRPDTETGQRNGLTDRVWSIIEEAWTREPRLRPSFEIILEMWQDFDDDAYQGEDERNTPNPEDFDRMDGPPRPNRRQAQPASVGSYVSGPPAYDDSAPPEVEEPQPSPRYHNYATVTSEPNPPSEVDFDALQEEMGIQSSTALRNALIHTRTMSSSASSSSAATSSSSRGKRRSPITPQTSVEPLVIAPKTTILSPPPALRSSRQPSIHRPIPIPIPHSAPALRQQFSVDSSDESTPTRYYTPPRTASSFSNIESDLVRGLPAVSRFESTRVWEESQRGFGSPQASTPVHRHYVHNYSLPSAGMSDLETLDEMSIAPSHVSGRSKSQPSIKTSSSGRPSSLLLVQALHAEVKEGRKRETVDGYLIKIYEGALESDKEAFKLVNSGAVPLLIHLLRTRAADDYGVELVLITLGSLAHDSISANTIYRTGTAVILIELARSSPTDEIEALAIWCLNRICRTPEVAQALIKLDLVSLLLRTMSKLDTLVPNLSMYCMGTLIQSDGLAEYMASMGFIPAIATHLRLATQAHVLSSDALSCSLYAMARMARSIKQAKALAKAGCVDLLAYHLRNSTEPSVLHWSARAVGCLMRPNSSDMAKILLDADIAKGLARLPTVLPPEAVYPLGSFGFAIQRFSCAEWGGTTRKALVEAGAVDSLLAALRAAAEEYCFDVHVELALAVSLLGDVGGAAIRKEIVNAGGIDILRTVSTNGSPEVNKACTLAITSITGNLFSRNAGKHLFRYV</sequence>
<feature type="compositionally biased region" description="Basic and acidic residues" evidence="1">
    <location>
        <begin position="285"/>
        <end position="301"/>
    </location>
</feature>
<dbReference type="SMART" id="SM00220">
    <property type="entry name" value="S_TKc"/>
    <property type="match status" value="1"/>
</dbReference>
<organism evidence="3 4">
    <name type="scientific">Marasmius tenuissimus</name>
    <dbReference type="NCBI Taxonomy" id="585030"/>
    <lineage>
        <taxon>Eukaryota</taxon>
        <taxon>Fungi</taxon>
        <taxon>Dikarya</taxon>
        <taxon>Basidiomycota</taxon>
        <taxon>Agaricomycotina</taxon>
        <taxon>Agaricomycetes</taxon>
        <taxon>Agaricomycetidae</taxon>
        <taxon>Agaricales</taxon>
        <taxon>Marasmiineae</taxon>
        <taxon>Marasmiaceae</taxon>
        <taxon>Marasmius</taxon>
    </lineage>
</organism>
<feature type="region of interest" description="Disordered" evidence="1">
    <location>
        <begin position="282"/>
        <end position="358"/>
    </location>
</feature>
<dbReference type="Pfam" id="PF07714">
    <property type="entry name" value="PK_Tyr_Ser-Thr"/>
    <property type="match status" value="1"/>
</dbReference>
<dbReference type="PANTHER" id="PTHR44329">
    <property type="entry name" value="SERINE/THREONINE-PROTEIN KINASE TNNI3K-RELATED"/>
    <property type="match status" value="1"/>
</dbReference>